<protein>
    <submittedName>
        <fullName evidence="1">Uncharacterized protein</fullName>
    </submittedName>
</protein>
<name>A0A220NSE3_9CAUD</name>
<evidence type="ECO:0000313" key="1">
    <source>
        <dbReference type="EMBL" id="ASJ79737.1"/>
    </source>
</evidence>
<dbReference type="EMBL" id="KY965065">
    <property type="protein sequence ID" value="ASJ79737.1"/>
    <property type="molecule type" value="Genomic_DNA"/>
</dbReference>
<proteinExistence type="predicted"/>
<dbReference type="RefSeq" id="YP_010063943.1">
    <property type="nucleotide sequence ID" value="NC_054811.1"/>
</dbReference>
<reference evidence="1 2" key="1">
    <citation type="submission" date="2017-04" db="EMBL/GenBank/DDBJ databases">
        <authorList>
            <person name="Gaylord E.A."/>
            <person name="Popp B."/>
            <person name="Rush R."/>
            <person name="Xu C."/>
            <person name="Russell D.A."/>
            <person name="Garlena R.A."/>
            <person name="Pope W.H."/>
            <person name="Jacobs-Sera D."/>
            <person name="Hatfull G.F."/>
        </authorList>
    </citation>
    <scope>NUCLEOTIDE SEQUENCE [LARGE SCALE GENOMIC DNA]</scope>
</reference>
<dbReference type="GeneID" id="64947752"/>
<evidence type="ECO:0000313" key="2">
    <source>
        <dbReference type="Proteomes" id="UP000223575"/>
    </source>
</evidence>
<sequence length="94" mass="11049">MIEHSTPEVLVTEKAVYFDGYELPWFISENGISFKPGGSDDCNRMMVEFLVGTVTFKDTWQEEHDSEWFWLSRVVALEFRVQQGAFDRIMKEYA</sequence>
<keyword evidence="2" id="KW-1185">Reference proteome</keyword>
<dbReference type="KEGG" id="vg:64947752"/>
<dbReference type="Proteomes" id="UP000223575">
    <property type="component" value="Segment"/>
</dbReference>
<accession>A0A220NSE3</accession>
<gene>
    <name evidence="1" type="primary">40</name>
    <name evidence="1" type="ORF">SEA_HEFFALUMP_40</name>
</gene>
<organism evidence="1 2">
    <name type="scientific">Mycobacterium phage Heffalump</name>
    <dbReference type="NCBI Taxonomy" id="1983575"/>
    <lineage>
        <taxon>Viruses</taxon>
        <taxon>Duplodnaviria</taxon>
        <taxon>Heunggongvirae</taxon>
        <taxon>Uroviricota</taxon>
        <taxon>Caudoviricetes</taxon>
        <taxon>Turbidovirus</taxon>
        <taxon>Turbidovirus heffalump</taxon>
    </lineage>
</organism>